<dbReference type="Proteomes" id="UP000182649">
    <property type="component" value="Unassembled WGS sequence"/>
</dbReference>
<gene>
    <name evidence="2" type="ORF">SAMN05216417_10728</name>
</gene>
<evidence type="ECO:0000313" key="3">
    <source>
        <dbReference type="Proteomes" id="UP000182649"/>
    </source>
</evidence>
<dbReference type="EMBL" id="FPBZ01000007">
    <property type="protein sequence ID" value="SFU55860.1"/>
    <property type="molecule type" value="Genomic_DNA"/>
</dbReference>
<accession>A0A1I7H5A9</accession>
<feature type="region of interest" description="Disordered" evidence="1">
    <location>
        <begin position="60"/>
        <end position="80"/>
    </location>
</feature>
<name>A0A1I7H5A9_9PROT</name>
<organism evidence="2 3">
    <name type="scientific">Nitrosospira multiformis</name>
    <dbReference type="NCBI Taxonomy" id="1231"/>
    <lineage>
        <taxon>Bacteria</taxon>
        <taxon>Pseudomonadati</taxon>
        <taxon>Pseudomonadota</taxon>
        <taxon>Betaproteobacteria</taxon>
        <taxon>Nitrosomonadales</taxon>
        <taxon>Nitrosomonadaceae</taxon>
        <taxon>Nitrosospira</taxon>
    </lineage>
</organism>
<dbReference type="RefSeq" id="WP_074974637.1">
    <property type="nucleotide sequence ID" value="NZ_FPBZ01000007.1"/>
</dbReference>
<proteinExistence type="predicted"/>
<dbReference type="OrthoDB" id="8566525at2"/>
<reference evidence="3" key="1">
    <citation type="submission" date="2016-10" db="EMBL/GenBank/DDBJ databases">
        <authorList>
            <person name="Varghese N."/>
            <person name="Submissions S."/>
        </authorList>
    </citation>
    <scope>NUCLEOTIDE SEQUENCE [LARGE SCALE GENOMIC DNA]</scope>
    <source>
        <strain evidence="3">Nl14</strain>
    </source>
</reference>
<sequence>MNVDDLQIFVSSQEEPGGIPGINGMRLNGILLSLLLVFSFSGTGGAADLAKAAAEKTDETARTIEQAEDENRKKTQQVNDLKLREHESLFPEQAKSLAKGYRETAKMIMEQGDDPKPVLDAAAYFEKQSRRSER</sequence>
<protein>
    <submittedName>
        <fullName evidence="2">Uncharacterized protein</fullName>
    </submittedName>
</protein>
<evidence type="ECO:0000256" key="1">
    <source>
        <dbReference type="SAM" id="MobiDB-lite"/>
    </source>
</evidence>
<dbReference type="AlphaFoldDB" id="A0A1I7H5A9"/>
<evidence type="ECO:0000313" key="2">
    <source>
        <dbReference type="EMBL" id="SFU55860.1"/>
    </source>
</evidence>